<sequence>MAEAGSDAAIHADDPELAALAAEGRVVAYFGYGSLVNRATLRTRFLGIRRASVTGWRRFWMPRAAPMPALLSVRPHEGFETRGVVVYDRADHLPSVDEREAGYARRVVMPCHARVEASPVADVPLFIYEVSPVALDAAEAGATILQSYLDAVLQGFRSLYGDTGVARFVAETEGFETAVLADRADPRYPRAVRLAPEEAELFDRLVTERGARIVPAG</sequence>
<name>A0A3A1WX48_9HYPH</name>
<evidence type="ECO:0000313" key="3">
    <source>
        <dbReference type="Proteomes" id="UP000265750"/>
    </source>
</evidence>
<evidence type="ECO:0000313" key="2">
    <source>
        <dbReference type="EMBL" id="RIY03582.1"/>
    </source>
</evidence>
<dbReference type="EMBL" id="QYRN01000001">
    <property type="protein sequence ID" value="RIY03582.1"/>
    <property type="molecule type" value="Genomic_DNA"/>
</dbReference>
<organism evidence="2 3">
    <name type="scientific">Aureimonas flava</name>
    <dbReference type="NCBI Taxonomy" id="2320271"/>
    <lineage>
        <taxon>Bacteria</taxon>
        <taxon>Pseudomonadati</taxon>
        <taxon>Pseudomonadota</taxon>
        <taxon>Alphaproteobacteria</taxon>
        <taxon>Hyphomicrobiales</taxon>
        <taxon>Aurantimonadaceae</taxon>
        <taxon>Aureimonas</taxon>
    </lineage>
</organism>
<keyword evidence="3" id="KW-1185">Reference proteome</keyword>
<dbReference type="InterPro" id="IPR036568">
    <property type="entry name" value="GGCT-like_sf"/>
</dbReference>
<gene>
    <name evidence="2" type="ORF">D3218_02210</name>
</gene>
<proteinExistence type="predicted"/>
<dbReference type="AlphaFoldDB" id="A0A3A1WX48"/>
<dbReference type="Proteomes" id="UP000265750">
    <property type="component" value="Unassembled WGS sequence"/>
</dbReference>
<dbReference type="Pfam" id="PF06094">
    <property type="entry name" value="GGACT"/>
    <property type="match status" value="1"/>
</dbReference>
<dbReference type="CDD" id="cd06661">
    <property type="entry name" value="GGCT_like"/>
    <property type="match status" value="1"/>
</dbReference>
<comment type="caution">
    <text evidence="2">The sequence shown here is derived from an EMBL/GenBank/DDBJ whole genome shotgun (WGS) entry which is preliminary data.</text>
</comment>
<keyword evidence="2" id="KW-0808">Transferase</keyword>
<dbReference type="RefSeq" id="WP_119538239.1">
    <property type="nucleotide sequence ID" value="NZ_QYRN01000001.1"/>
</dbReference>
<dbReference type="Gene3D" id="3.10.490.10">
    <property type="entry name" value="Gamma-glutamyl cyclotransferase-like"/>
    <property type="match status" value="1"/>
</dbReference>
<evidence type="ECO:0000259" key="1">
    <source>
        <dbReference type="Pfam" id="PF06094"/>
    </source>
</evidence>
<protein>
    <submittedName>
        <fullName evidence="2">Gamma-glutamylcyclotransferase</fullName>
    </submittedName>
</protein>
<dbReference type="OrthoDB" id="5567366at2"/>
<feature type="domain" description="Gamma-glutamylcyclotransferase AIG2-like" evidence="1">
    <location>
        <begin position="29"/>
        <end position="116"/>
    </location>
</feature>
<dbReference type="InterPro" id="IPR013024">
    <property type="entry name" value="GGCT-like"/>
</dbReference>
<accession>A0A3A1WX48</accession>
<reference evidence="3" key="1">
    <citation type="submission" date="2018-09" db="EMBL/GenBank/DDBJ databases">
        <authorList>
            <person name="Tuo L."/>
        </authorList>
    </citation>
    <scope>NUCLEOTIDE SEQUENCE [LARGE SCALE GENOMIC DNA]</scope>
    <source>
        <strain evidence="3">M2BS4Y-1</strain>
    </source>
</reference>
<dbReference type="InterPro" id="IPR009288">
    <property type="entry name" value="AIG2-like_dom"/>
</dbReference>
<dbReference type="SUPFAM" id="SSF110857">
    <property type="entry name" value="Gamma-glutamyl cyclotransferase-like"/>
    <property type="match status" value="1"/>
</dbReference>
<dbReference type="GO" id="GO:0016740">
    <property type="term" value="F:transferase activity"/>
    <property type="evidence" value="ECO:0007669"/>
    <property type="project" value="UniProtKB-KW"/>
</dbReference>